<evidence type="ECO:0000259" key="1">
    <source>
        <dbReference type="Pfam" id="PF05272"/>
    </source>
</evidence>
<reference evidence="2" key="1">
    <citation type="submission" date="2009-10" db="EMBL/GenBank/DDBJ databases">
        <title>Complete sequence of Bacillus selenitireducens MLS10.</title>
        <authorList>
            <consortium name="US DOE Joint Genome Institute"/>
            <person name="Lucas S."/>
            <person name="Copeland A."/>
            <person name="Lapidus A."/>
            <person name="Glavina del Rio T."/>
            <person name="Dalin E."/>
            <person name="Tice H."/>
            <person name="Bruce D."/>
            <person name="Goodwin L."/>
            <person name="Pitluck S."/>
            <person name="Sims D."/>
            <person name="Brettin T."/>
            <person name="Detter J.C."/>
            <person name="Han C."/>
            <person name="Larimer F."/>
            <person name="Land M."/>
            <person name="Hauser L."/>
            <person name="Kyrpides N."/>
            <person name="Ovchinnikova G."/>
            <person name="Stolz J."/>
        </authorList>
    </citation>
    <scope>NUCLEOTIDE SEQUENCE [LARGE SCALE GENOMIC DNA]</scope>
    <source>
        <strain evidence="2">MLS10</strain>
    </source>
</reference>
<sequence length="807" mass="92328">MKKDDHKAPNLDHDGTITIAIGRSRKEMNWKNKEMQWSQFVKRILQTARTYETCSEYTRLPKMKQDDLKDVGGFVGGTLLKGKRGGDSVAWRHLVTLDADQVAGDLWETVKLLFGHACAMYTTHKHRASSPRMRLIIPLKRAVTAEEYVPIARKIADQLGIDQFDDSTYEPQRLMYWPSTSKDGEFLSDFIDAEWLNPDEILNSYSNWRDSSFWPESSREINKRHKMAEKQGDPRSKPGVVGAFCRTYTIHEVIETFLPKTYQATEDPNRYSYFDGTTAGGLVVYQDGDFAYSHHASDPVGGKLCNAFDLLRLHKFGDLDVDADPNTPVTRLPSYMAMVDEALADKEVALLMGKERLNEAKLDFGDEDDDDDQEWLQELQFDAKGRFISNAANVEMILKNDPRLINTVAKNDFQHRYTVLRDLPWRSLERGEYWVDADDAGLRNYLSKIYQIKGPSIISDAWTEVVVDHAYHPVRDYLNGLEWDGQERIDTLFIDYLGADDSDTIRTFTRLILTAAVARIFEPGIKFDYCVVLIGPQGIGKSQIIKLLGRDWHSDSLITVKGKEAFEQLQGVWIMEIAELTATRKADVEAVKHYISKGVDAFRPAYGRHVETFKRQCVFFGSTNDYDFLNDPTGNRRFLPVVVEGGGSKNMWVDLTSDEVDQVWAEAVQSYRSGMSLALSKEMDEKASELQMAHTQESPIAEAVRVYLDMEVPNDWHELDLNERRSYLHAGNASTPSKPMMKLDKVCAQMVWEEWFQRDVSSMTKYNAKEINGVITNTHGWERVSLLRFGNRYGRQRGFRRQQSATS</sequence>
<dbReference type="EMBL" id="CP001791">
    <property type="protein sequence ID" value="ADI00504.1"/>
    <property type="molecule type" value="Genomic_DNA"/>
</dbReference>
<feature type="domain" description="Virulence-associated protein E-like" evidence="1">
    <location>
        <begin position="478"/>
        <end position="695"/>
    </location>
</feature>
<dbReference type="KEGG" id="bse:Bsel_3022"/>
<organism evidence="2 3">
    <name type="scientific">Bacillus selenitireducens (strain ATCC 700615 / DSM 15326 / MLS10)</name>
    <dbReference type="NCBI Taxonomy" id="439292"/>
    <lineage>
        <taxon>Bacteria</taxon>
        <taxon>Bacillati</taxon>
        <taxon>Bacillota</taxon>
        <taxon>Bacilli</taxon>
        <taxon>Bacillales</taxon>
        <taxon>Bacillaceae</taxon>
        <taxon>Salisediminibacterium</taxon>
    </lineage>
</organism>
<keyword evidence="3" id="KW-1185">Reference proteome</keyword>
<dbReference type="AlphaFoldDB" id="D6Y002"/>
<proteinExistence type="predicted"/>
<evidence type="ECO:0000313" key="2">
    <source>
        <dbReference type="EMBL" id="ADI00504.1"/>
    </source>
</evidence>
<dbReference type="InterPro" id="IPR027417">
    <property type="entry name" value="P-loop_NTPase"/>
</dbReference>
<evidence type="ECO:0000313" key="3">
    <source>
        <dbReference type="Proteomes" id="UP000000271"/>
    </source>
</evidence>
<dbReference type="PANTHER" id="PTHR34985">
    <property type="entry name" value="SLR0554 PROTEIN"/>
    <property type="match status" value="1"/>
</dbReference>
<accession>D6Y002</accession>
<dbReference type="eggNOG" id="COG5545">
    <property type="taxonomic scope" value="Bacteria"/>
</dbReference>
<gene>
    <name evidence="2" type="ordered locus">Bsel_3022</name>
</gene>
<dbReference type="SUPFAM" id="SSF52540">
    <property type="entry name" value="P-loop containing nucleoside triphosphate hydrolases"/>
    <property type="match status" value="1"/>
</dbReference>
<dbReference type="PANTHER" id="PTHR34985:SF1">
    <property type="entry name" value="SLR0554 PROTEIN"/>
    <property type="match status" value="1"/>
</dbReference>
<dbReference type="HOGENOM" id="CLU_018385_1_0_9"/>
<name>D6Y002_BACIE</name>
<dbReference type="Pfam" id="PF05272">
    <property type="entry name" value="VapE-like_dom"/>
    <property type="match status" value="1"/>
</dbReference>
<dbReference type="STRING" id="439292.Bsel_3022"/>
<dbReference type="RefSeq" id="WP_013173909.1">
    <property type="nucleotide sequence ID" value="NC_014219.1"/>
</dbReference>
<dbReference type="Proteomes" id="UP000000271">
    <property type="component" value="Chromosome"/>
</dbReference>
<dbReference type="InterPro" id="IPR007936">
    <property type="entry name" value="VapE-like_dom"/>
</dbReference>
<protein>
    <submittedName>
        <fullName evidence="2">Virulence-associated E family protein</fullName>
    </submittedName>
</protein>